<dbReference type="Proteomes" id="UP000193498">
    <property type="component" value="Unassembled WGS sequence"/>
</dbReference>
<dbReference type="SMART" id="SM00220">
    <property type="entry name" value="S_TKc"/>
    <property type="match status" value="1"/>
</dbReference>
<evidence type="ECO:0000313" key="14">
    <source>
        <dbReference type="EMBL" id="ORY02016.1"/>
    </source>
</evidence>
<evidence type="ECO:0000256" key="4">
    <source>
        <dbReference type="ARBA" id="ARBA00022741"/>
    </source>
</evidence>
<dbReference type="EMBL" id="MCFE01000062">
    <property type="protein sequence ID" value="ORY02016.1"/>
    <property type="molecule type" value="Genomic_DNA"/>
</dbReference>
<dbReference type="InterPro" id="IPR008271">
    <property type="entry name" value="Ser/Thr_kinase_AS"/>
</dbReference>
<evidence type="ECO:0000256" key="9">
    <source>
        <dbReference type="ARBA" id="ARBA00078109"/>
    </source>
</evidence>
<dbReference type="InterPro" id="IPR011009">
    <property type="entry name" value="Kinase-like_dom_sf"/>
</dbReference>
<evidence type="ECO:0000256" key="6">
    <source>
        <dbReference type="ARBA" id="ARBA00022840"/>
    </source>
</evidence>
<dbReference type="EC" id="2.7.11.1" evidence="1"/>
<dbReference type="FunCoup" id="A0A1Y1YVP1">
    <property type="interactions" value="156"/>
</dbReference>
<evidence type="ECO:0000256" key="5">
    <source>
        <dbReference type="ARBA" id="ARBA00022777"/>
    </source>
</evidence>
<comment type="caution">
    <text evidence="14">The sequence shown here is derived from an EMBL/GenBank/DDBJ whole genome shotgun (WGS) entry which is preliminary data.</text>
</comment>
<evidence type="ECO:0000256" key="12">
    <source>
        <dbReference type="SAM" id="MobiDB-lite"/>
    </source>
</evidence>
<feature type="compositionally biased region" description="Acidic residues" evidence="12">
    <location>
        <begin position="56"/>
        <end position="65"/>
    </location>
</feature>
<comment type="similarity">
    <text evidence="11">Belongs to the protein kinase superfamily.</text>
</comment>
<dbReference type="AlphaFoldDB" id="A0A1Y1YVP1"/>
<evidence type="ECO:0000256" key="8">
    <source>
        <dbReference type="ARBA" id="ARBA00048679"/>
    </source>
</evidence>
<protein>
    <recommendedName>
        <fullName evidence="1">non-specific serine/threonine protein kinase</fullName>
        <ecNumber evidence="1">2.7.11.1</ecNumber>
    </recommendedName>
    <alternativeName>
        <fullName evidence="9">Halotolerance protein 4</fullName>
    </alternativeName>
</protein>
<keyword evidence="5 14" id="KW-0418">Kinase</keyword>
<evidence type="ECO:0000259" key="13">
    <source>
        <dbReference type="PROSITE" id="PS50011"/>
    </source>
</evidence>
<dbReference type="PROSITE" id="PS50011">
    <property type="entry name" value="PROTEIN_KINASE_DOM"/>
    <property type="match status" value="1"/>
</dbReference>
<dbReference type="GO" id="GO:0005829">
    <property type="term" value="C:cytosol"/>
    <property type="evidence" value="ECO:0007669"/>
    <property type="project" value="TreeGrafter"/>
</dbReference>
<sequence length="411" mass="47519">MVTFSPDFWAPAMDSNVRRRAEPGLLSERKPGFRSEKPAFFKTAPNNVLSLPLPEPDNENQYADDPEVEQTKKNLLQRIFNSPPPSDSGDCKRPGYKGDNFLHKKYKCDKGCIGRGATAVVRLAHRIDYVGSLEDEKLYAVKSFRRRRKDEGEREYVKKLTSEFCISSSLHHVNVVETVDLVLDENNRWCEVMEFCSGGDLYNVIKNGRMSTTEINCCFKQLIHGVAYLHSMGVAHRDIKPENLLLDDHGHLKITDFGVSDVFRMCWEQQPHLSRGICGSEPYIAPEAFTKKEYDGREVDIWACGIVYYAMTYHGIPFRTATKNDPNYKNYLEHRRLGTYEPLNKLPPGCRELLMRILEPNPSERITVQEILENEWFKGIEVCDDCETIHGHHNHFTEEVELRRNMHVKRY</sequence>
<keyword evidence="3" id="KW-0808">Transferase</keyword>
<evidence type="ECO:0000256" key="10">
    <source>
        <dbReference type="PROSITE-ProRule" id="PRU10141"/>
    </source>
</evidence>
<dbReference type="GO" id="GO:0030003">
    <property type="term" value="P:intracellular monoatomic cation homeostasis"/>
    <property type="evidence" value="ECO:0007669"/>
    <property type="project" value="UniProtKB-ARBA"/>
</dbReference>
<keyword evidence="15" id="KW-1185">Reference proteome</keyword>
<reference evidence="14 15" key="1">
    <citation type="submission" date="2016-07" db="EMBL/GenBank/DDBJ databases">
        <title>Pervasive Adenine N6-methylation of Active Genes in Fungi.</title>
        <authorList>
            <consortium name="DOE Joint Genome Institute"/>
            <person name="Mondo S.J."/>
            <person name="Dannebaum R.O."/>
            <person name="Kuo R.C."/>
            <person name="Labutti K."/>
            <person name="Haridas S."/>
            <person name="Kuo A."/>
            <person name="Salamov A."/>
            <person name="Ahrendt S.R."/>
            <person name="Lipzen A."/>
            <person name="Sullivan W."/>
            <person name="Andreopoulos W.B."/>
            <person name="Clum A."/>
            <person name="Lindquist E."/>
            <person name="Daum C."/>
            <person name="Ramamoorthy G.K."/>
            <person name="Gryganskyi A."/>
            <person name="Culley D."/>
            <person name="Magnuson J.K."/>
            <person name="James T.Y."/>
            <person name="O'Malley M.A."/>
            <person name="Stajich J.E."/>
            <person name="Spatafora J.W."/>
            <person name="Visel A."/>
            <person name="Grigoriev I.V."/>
        </authorList>
    </citation>
    <scope>NUCLEOTIDE SEQUENCE [LARGE SCALE GENOMIC DNA]</scope>
    <source>
        <strain evidence="14 15">CBS 931.73</strain>
    </source>
</reference>
<dbReference type="CDD" id="cd13994">
    <property type="entry name" value="STKc_HAL4_like"/>
    <property type="match status" value="1"/>
</dbReference>
<dbReference type="InParanoid" id="A0A1Y1YVP1"/>
<gene>
    <name evidence="14" type="ORF">K493DRAFT_312200</name>
</gene>
<evidence type="ECO:0000313" key="15">
    <source>
        <dbReference type="Proteomes" id="UP000193498"/>
    </source>
</evidence>
<dbReference type="InterPro" id="IPR017441">
    <property type="entry name" value="Protein_kinase_ATP_BS"/>
</dbReference>
<dbReference type="SUPFAM" id="SSF56112">
    <property type="entry name" value="Protein kinase-like (PK-like)"/>
    <property type="match status" value="1"/>
</dbReference>
<dbReference type="GO" id="GO:0004674">
    <property type="term" value="F:protein serine/threonine kinase activity"/>
    <property type="evidence" value="ECO:0007669"/>
    <property type="project" value="UniProtKB-KW"/>
</dbReference>
<feature type="binding site" evidence="10">
    <location>
        <position position="142"/>
    </location>
    <ligand>
        <name>ATP</name>
        <dbReference type="ChEBI" id="CHEBI:30616"/>
    </ligand>
</feature>
<organism evidence="14 15">
    <name type="scientific">Basidiobolus meristosporus CBS 931.73</name>
    <dbReference type="NCBI Taxonomy" id="1314790"/>
    <lineage>
        <taxon>Eukaryota</taxon>
        <taxon>Fungi</taxon>
        <taxon>Fungi incertae sedis</taxon>
        <taxon>Zoopagomycota</taxon>
        <taxon>Entomophthoromycotina</taxon>
        <taxon>Basidiobolomycetes</taxon>
        <taxon>Basidiobolales</taxon>
        <taxon>Basidiobolaceae</taxon>
        <taxon>Basidiobolus</taxon>
    </lineage>
</organism>
<feature type="region of interest" description="Disordered" evidence="12">
    <location>
        <begin position="46"/>
        <end position="65"/>
    </location>
</feature>
<proteinExistence type="inferred from homology"/>
<accession>A0A1Y1YVP1</accession>
<evidence type="ECO:0000256" key="1">
    <source>
        <dbReference type="ARBA" id="ARBA00012513"/>
    </source>
</evidence>
<keyword evidence="6 10" id="KW-0067">ATP-binding</keyword>
<evidence type="ECO:0000256" key="3">
    <source>
        <dbReference type="ARBA" id="ARBA00022679"/>
    </source>
</evidence>
<dbReference type="Gene3D" id="1.10.510.10">
    <property type="entry name" value="Transferase(Phosphotransferase) domain 1"/>
    <property type="match status" value="1"/>
</dbReference>
<dbReference type="PANTHER" id="PTHR24343">
    <property type="entry name" value="SERINE/THREONINE KINASE"/>
    <property type="match status" value="1"/>
</dbReference>
<dbReference type="GO" id="GO:0005524">
    <property type="term" value="F:ATP binding"/>
    <property type="evidence" value="ECO:0007669"/>
    <property type="project" value="UniProtKB-UniRule"/>
</dbReference>
<dbReference type="PROSITE" id="PS00107">
    <property type="entry name" value="PROTEIN_KINASE_ATP"/>
    <property type="match status" value="1"/>
</dbReference>
<dbReference type="InterPro" id="IPR000719">
    <property type="entry name" value="Prot_kinase_dom"/>
</dbReference>
<comment type="catalytic activity">
    <reaction evidence="8">
        <text>L-seryl-[protein] + ATP = O-phospho-L-seryl-[protein] + ADP + H(+)</text>
        <dbReference type="Rhea" id="RHEA:17989"/>
        <dbReference type="Rhea" id="RHEA-COMP:9863"/>
        <dbReference type="Rhea" id="RHEA-COMP:11604"/>
        <dbReference type="ChEBI" id="CHEBI:15378"/>
        <dbReference type="ChEBI" id="CHEBI:29999"/>
        <dbReference type="ChEBI" id="CHEBI:30616"/>
        <dbReference type="ChEBI" id="CHEBI:83421"/>
        <dbReference type="ChEBI" id="CHEBI:456216"/>
        <dbReference type="EC" id="2.7.11.1"/>
    </reaction>
</comment>
<dbReference type="FunFam" id="1.10.510.10:FF:000183">
    <property type="entry name" value="Serine/threonine-protein kinase hal4"/>
    <property type="match status" value="1"/>
</dbReference>
<evidence type="ECO:0000256" key="2">
    <source>
        <dbReference type="ARBA" id="ARBA00022527"/>
    </source>
</evidence>
<dbReference type="Pfam" id="PF00069">
    <property type="entry name" value="Pkinase"/>
    <property type="match status" value="1"/>
</dbReference>
<keyword evidence="2 11" id="KW-0723">Serine/threonine-protein kinase</keyword>
<evidence type="ECO:0000256" key="7">
    <source>
        <dbReference type="ARBA" id="ARBA00047899"/>
    </source>
</evidence>
<dbReference type="PANTHER" id="PTHR24343:SF558">
    <property type="entry name" value="PROTEIN KINASE DOMAIN-CONTAINING PROTEIN"/>
    <property type="match status" value="1"/>
</dbReference>
<evidence type="ECO:0000256" key="11">
    <source>
        <dbReference type="RuleBase" id="RU000304"/>
    </source>
</evidence>
<keyword evidence="4 10" id="KW-0547">Nucleotide-binding</keyword>
<dbReference type="PROSITE" id="PS00108">
    <property type="entry name" value="PROTEIN_KINASE_ST"/>
    <property type="match status" value="1"/>
</dbReference>
<dbReference type="STRING" id="1314790.A0A1Y1YVP1"/>
<name>A0A1Y1YVP1_9FUNG</name>
<comment type="catalytic activity">
    <reaction evidence="7">
        <text>L-threonyl-[protein] + ATP = O-phospho-L-threonyl-[protein] + ADP + H(+)</text>
        <dbReference type="Rhea" id="RHEA:46608"/>
        <dbReference type="Rhea" id="RHEA-COMP:11060"/>
        <dbReference type="Rhea" id="RHEA-COMP:11605"/>
        <dbReference type="ChEBI" id="CHEBI:15378"/>
        <dbReference type="ChEBI" id="CHEBI:30013"/>
        <dbReference type="ChEBI" id="CHEBI:30616"/>
        <dbReference type="ChEBI" id="CHEBI:61977"/>
        <dbReference type="ChEBI" id="CHEBI:456216"/>
        <dbReference type="EC" id="2.7.11.1"/>
    </reaction>
</comment>
<dbReference type="OrthoDB" id="6513151at2759"/>
<feature type="domain" description="Protein kinase" evidence="13">
    <location>
        <begin position="107"/>
        <end position="377"/>
    </location>
</feature>